<comment type="caution">
    <text evidence="8">The sequence shown here is derived from an EMBL/GenBank/DDBJ whole genome shotgun (WGS) entry which is preliminary data.</text>
</comment>
<keyword evidence="4" id="KW-0547">Nucleotide-binding</keyword>
<evidence type="ECO:0000259" key="7">
    <source>
        <dbReference type="Pfam" id="PF18263"/>
    </source>
</evidence>
<sequence length="522" mass="54830">MSAHAGGGKLWAAASARTLTRRLRWELQAERGVSRAAALARRIKALRSSVDVNWRLGDAVGRHLPTLGEEVATARLLGCDPAPLAEADAALAEGNAARHAPPPGAAKGLAKVPDGLDARAFERLLTGAVSPLSADAKPFEPAADGMVSTLLCELGVEQDDSASDCKLSVDSHDVPQAEQEDLGAQVVGLVRSTDCTLSRPIGAGAASGVVSRYPLANDAAILSGLSEEEQPEGPVIQDAFDFGAAECVHGDVDAPLIGHVVHGGCSGDPYPSRRAVGDGVPQDAVHDEPADLRLDVDRDHVHGDADLLALGFFPGDADRTVDRPGGLGHGEADAVPDGEGRAGADRDGVHHDPAQCDVDRVALGLVLGDVDCVVSRIGHALLHHLVQQQDAGTTIHEGDLVARYLEQIEDSIESEAQPTECEMKLLDLIDKLIDEDKPECLKGFEKSIFGMCAGEKRISRTAAPRLQGCHERRRRGCEDVPCGSAATMMSRAAAFPGDLRGPEEALRSAEAAGDRTLVRQIT</sequence>
<keyword evidence="4" id="KW-0067">ATP-binding</keyword>
<name>A0ABN9XGB0_9DINO</name>
<dbReference type="Gene3D" id="1.20.58.870">
    <property type="match status" value="1"/>
</dbReference>
<feature type="domain" description="Mcm6 C-terminal winged-helix" evidence="7">
    <location>
        <begin position="376"/>
        <end position="436"/>
    </location>
</feature>
<evidence type="ECO:0000256" key="5">
    <source>
        <dbReference type="ARBA" id="ARBA00023242"/>
    </source>
</evidence>
<keyword evidence="3" id="KW-0235">DNA replication</keyword>
<evidence type="ECO:0000256" key="2">
    <source>
        <dbReference type="ARBA" id="ARBA00008010"/>
    </source>
</evidence>
<evidence type="ECO:0000256" key="1">
    <source>
        <dbReference type="ARBA" id="ARBA00004123"/>
    </source>
</evidence>
<dbReference type="EMBL" id="CAUYUJ010020503">
    <property type="protein sequence ID" value="CAK0898726.1"/>
    <property type="molecule type" value="Genomic_DNA"/>
</dbReference>
<reference evidence="8" key="1">
    <citation type="submission" date="2023-10" db="EMBL/GenBank/DDBJ databases">
        <authorList>
            <person name="Chen Y."/>
            <person name="Shah S."/>
            <person name="Dougan E. K."/>
            <person name="Thang M."/>
            <person name="Chan C."/>
        </authorList>
    </citation>
    <scope>NUCLEOTIDE SEQUENCE [LARGE SCALE GENOMIC DNA]</scope>
</reference>
<evidence type="ECO:0000256" key="4">
    <source>
        <dbReference type="ARBA" id="ARBA00022806"/>
    </source>
</evidence>
<keyword evidence="5" id="KW-0539">Nucleus</keyword>
<evidence type="ECO:0000313" key="9">
    <source>
        <dbReference type="Proteomes" id="UP001189429"/>
    </source>
</evidence>
<gene>
    <name evidence="8" type="ORF">PCOR1329_LOCUS76454</name>
</gene>
<keyword evidence="4" id="KW-0378">Hydrolase</keyword>
<evidence type="ECO:0000313" key="8">
    <source>
        <dbReference type="EMBL" id="CAK0898726.1"/>
    </source>
</evidence>
<comment type="similarity">
    <text evidence="2">Belongs to the MCM family.</text>
</comment>
<feature type="compositionally biased region" description="Basic and acidic residues" evidence="6">
    <location>
        <begin position="338"/>
        <end position="351"/>
    </location>
</feature>
<keyword evidence="4" id="KW-0347">Helicase</keyword>
<dbReference type="InterPro" id="IPR041024">
    <property type="entry name" value="Mcm6_C"/>
</dbReference>
<dbReference type="Pfam" id="PF18263">
    <property type="entry name" value="WHD_MCM6"/>
    <property type="match status" value="1"/>
</dbReference>
<proteinExistence type="inferred from homology"/>
<protein>
    <recommendedName>
        <fullName evidence="7">Mcm6 C-terminal winged-helix domain-containing protein</fullName>
    </recommendedName>
</protein>
<evidence type="ECO:0000256" key="6">
    <source>
        <dbReference type="SAM" id="MobiDB-lite"/>
    </source>
</evidence>
<accession>A0ABN9XGB0</accession>
<keyword evidence="9" id="KW-1185">Reference proteome</keyword>
<feature type="region of interest" description="Disordered" evidence="6">
    <location>
        <begin position="321"/>
        <end position="351"/>
    </location>
</feature>
<comment type="subcellular location">
    <subcellularLocation>
        <location evidence="1">Nucleus</location>
    </subcellularLocation>
</comment>
<organism evidence="8 9">
    <name type="scientific">Prorocentrum cordatum</name>
    <dbReference type="NCBI Taxonomy" id="2364126"/>
    <lineage>
        <taxon>Eukaryota</taxon>
        <taxon>Sar</taxon>
        <taxon>Alveolata</taxon>
        <taxon>Dinophyceae</taxon>
        <taxon>Prorocentrales</taxon>
        <taxon>Prorocentraceae</taxon>
        <taxon>Prorocentrum</taxon>
    </lineage>
</organism>
<evidence type="ECO:0000256" key="3">
    <source>
        <dbReference type="ARBA" id="ARBA00022705"/>
    </source>
</evidence>
<dbReference type="Proteomes" id="UP001189429">
    <property type="component" value="Unassembled WGS sequence"/>
</dbReference>